<dbReference type="EMBL" id="FRCL01000014">
    <property type="protein sequence ID" value="SHN12226.1"/>
    <property type="molecule type" value="Genomic_DNA"/>
</dbReference>
<protein>
    <submittedName>
        <fullName evidence="1">Uncharacterized protein</fullName>
    </submittedName>
</protein>
<dbReference type="PROSITE" id="PS51257">
    <property type="entry name" value="PROKAR_LIPOPROTEIN"/>
    <property type="match status" value="1"/>
</dbReference>
<proteinExistence type="predicted"/>
<evidence type="ECO:0000313" key="1">
    <source>
        <dbReference type="EMBL" id="SHN12226.1"/>
    </source>
</evidence>
<evidence type="ECO:0000313" key="2">
    <source>
        <dbReference type="Proteomes" id="UP000184092"/>
    </source>
</evidence>
<reference evidence="2" key="1">
    <citation type="submission" date="2016-11" db="EMBL/GenBank/DDBJ databases">
        <authorList>
            <person name="Varghese N."/>
            <person name="Submissions S."/>
        </authorList>
    </citation>
    <scope>NUCLEOTIDE SEQUENCE [LARGE SCALE GENOMIC DNA]</scope>
    <source>
        <strain evidence="2">CGMCC 1.2749</strain>
    </source>
</reference>
<dbReference type="AlphaFoldDB" id="A0A1M7P6C4"/>
<keyword evidence="2" id="KW-1185">Reference proteome</keyword>
<name>A0A1M7P6C4_9FLAO</name>
<dbReference type="STRING" id="178356.SAMN05216269_11432"/>
<gene>
    <name evidence="1" type="ORF">SAMN05216269_11432</name>
</gene>
<dbReference type="Proteomes" id="UP000184092">
    <property type="component" value="Unassembled WGS sequence"/>
</dbReference>
<organism evidence="1 2">
    <name type="scientific">Flavobacterium xinjiangense</name>
    <dbReference type="NCBI Taxonomy" id="178356"/>
    <lineage>
        <taxon>Bacteria</taxon>
        <taxon>Pseudomonadati</taxon>
        <taxon>Bacteroidota</taxon>
        <taxon>Flavobacteriia</taxon>
        <taxon>Flavobacteriales</taxon>
        <taxon>Flavobacteriaceae</taxon>
        <taxon>Flavobacterium</taxon>
    </lineage>
</organism>
<sequence>MTRIKTFGIMHRFFHLLLLFLFISCGSNKSKLSDRNYFNRNYFYNDSLKVGIDFDKNIQFREASLSKEKEFKQLLKNNNLSSKDLFLVADAKEKGVEMYFFYQNAQVSSVNSNNTKTIVPDAVNNTFFFEKQKGKRKVLGLVKTNVVKDNSASIFVADLLNKIAIDSLNRSKMSFVSIFVKNFPSVHPNPLFASKKLKTAPLKSDVGNDDKFQFLSTVNASMSNNKLYDSLIVDYEKERKGIFNSIVADLSSKDDVYKDHAVFGKIAEIAKENQVIMLNEDHYYPKHRLFAMELLETLKANGYSYLSLEGFNIESPGKESTPNYLNGIYVGEPFFAHFIRKAIALGFTVSGHENFEKGIDREMGQAKNIINILEKDPKAKIFVYVGHHHIEKKNEERKWMAEYFKELSGINPITINQTVICADTKQDLILIPRKYLAGTTKIKSSADYFLVNNLKPSLKIIYPNAIFRKSVIKDKGFSAYKNKEVLVEIIDFKEFDLMKNLAIPIKSFLIIPKNETINFELPIGKYHIFVKTDDNKTIYDDDIIIN</sequence>
<accession>A0A1M7P6C4</accession>